<proteinExistence type="predicted"/>
<protein>
    <submittedName>
        <fullName evidence="8">G8 domain protein</fullName>
    </submittedName>
</protein>
<dbReference type="RefSeq" id="WP_202920265.1">
    <property type="nucleotide sequence ID" value="NZ_CP036273.1"/>
</dbReference>
<evidence type="ECO:0000256" key="6">
    <source>
        <dbReference type="SAM" id="SignalP"/>
    </source>
</evidence>
<dbReference type="PANTHER" id="PTHR46769:SF2">
    <property type="entry name" value="FIBROCYSTIN-L ISOFORM 2 PRECURSOR-RELATED"/>
    <property type="match status" value="1"/>
</dbReference>
<dbReference type="Gene3D" id="2.60.40.10">
    <property type="entry name" value="Immunoglobulins"/>
    <property type="match status" value="1"/>
</dbReference>
<evidence type="ECO:0000259" key="7">
    <source>
        <dbReference type="PROSITE" id="PS51484"/>
    </source>
</evidence>
<keyword evidence="9" id="KW-1185">Reference proteome</keyword>
<dbReference type="Pfam" id="PF10162">
    <property type="entry name" value="G8"/>
    <property type="match status" value="1"/>
</dbReference>
<dbReference type="SMART" id="SM01225">
    <property type="entry name" value="G8"/>
    <property type="match status" value="1"/>
</dbReference>
<feature type="region of interest" description="Disordered" evidence="5">
    <location>
        <begin position="204"/>
        <end position="225"/>
    </location>
</feature>
<comment type="subcellular location">
    <subcellularLocation>
        <location evidence="1">Cell membrane</location>
    </subcellularLocation>
</comment>
<keyword evidence="2" id="KW-0472">Membrane</keyword>
<feature type="domain" description="G8" evidence="7">
    <location>
        <begin position="35"/>
        <end position="177"/>
    </location>
</feature>
<name>A0A517XWW6_9BACT</name>
<dbReference type="GO" id="GO:0005886">
    <property type="term" value="C:plasma membrane"/>
    <property type="evidence" value="ECO:0007669"/>
    <property type="project" value="UniProtKB-SubCell"/>
</dbReference>
<evidence type="ECO:0000256" key="5">
    <source>
        <dbReference type="SAM" id="MobiDB-lite"/>
    </source>
</evidence>
<dbReference type="InterPro" id="IPR011050">
    <property type="entry name" value="Pectin_lyase_fold/virulence"/>
</dbReference>
<evidence type="ECO:0000313" key="8">
    <source>
        <dbReference type="EMBL" id="QDU21999.1"/>
    </source>
</evidence>
<evidence type="ECO:0000256" key="2">
    <source>
        <dbReference type="ARBA" id="ARBA00022475"/>
    </source>
</evidence>
<dbReference type="InterPro" id="IPR052387">
    <property type="entry name" value="Fibrocystin"/>
</dbReference>
<keyword evidence="4" id="KW-0325">Glycoprotein</keyword>
<dbReference type="Proteomes" id="UP000319576">
    <property type="component" value="Chromosome"/>
</dbReference>
<dbReference type="PROSITE" id="PS51484">
    <property type="entry name" value="G8"/>
    <property type="match status" value="1"/>
</dbReference>
<dbReference type="InterPro" id="IPR019316">
    <property type="entry name" value="G8_domain"/>
</dbReference>
<evidence type="ECO:0000256" key="3">
    <source>
        <dbReference type="ARBA" id="ARBA00022729"/>
    </source>
</evidence>
<feature type="signal peptide" evidence="6">
    <location>
        <begin position="1"/>
        <end position="17"/>
    </location>
</feature>
<feature type="chain" id="PRO_5022174035" evidence="6">
    <location>
        <begin position="18"/>
        <end position="762"/>
    </location>
</feature>
<dbReference type="AlphaFoldDB" id="A0A517XWW6"/>
<dbReference type="InterPro" id="IPR055401">
    <property type="entry name" value="CEMIP_beta-hel_dom"/>
</dbReference>
<evidence type="ECO:0000256" key="4">
    <source>
        <dbReference type="ARBA" id="ARBA00023180"/>
    </source>
</evidence>
<dbReference type="Pfam" id="PF24606">
    <property type="entry name" value="CEMIP_beta-hel"/>
    <property type="match status" value="1"/>
</dbReference>
<evidence type="ECO:0000256" key="1">
    <source>
        <dbReference type="ARBA" id="ARBA00004236"/>
    </source>
</evidence>
<keyword evidence="3 6" id="KW-0732">Signal</keyword>
<reference evidence="8 9" key="1">
    <citation type="submission" date="2019-02" db="EMBL/GenBank/DDBJ databases">
        <title>Deep-cultivation of Planctomycetes and their phenomic and genomic characterization uncovers novel biology.</title>
        <authorList>
            <person name="Wiegand S."/>
            <person name="Jogler M."/>
            <person name="Boedeker C."/>
            <person name="Pinto D."/>
            <person name="Vollmers J."/>
            <person name="Rivas-Marin E."/>
            <person name="Kohn T."/>
            <person name="Peeters S.H."/>
            <person name="Heuer A."/>
            <person name="Rast P."/>
            <person name="Oberbeckmann S."/>
            <person name="Bunk B."/>
            <person name="Jeske O."/>
            <person name="Meyerdierks A."/>
            <person name="Storesund J.E."/>
            <person name="Kallscheuer N."/>
            <person name="Luecker S."/>
            <person name="Lage O.M."/>
            <person name="Pohl T."/>
            <person name="Merkel B.J."/>
            <person name="Hornburger P."/>
            <person name="Mueller R.-W."/>
            <person name="Bruemmer F."/>
            <person name="Labrenz M."/>
            <person name="Spormann A.M."/>
            <person name="Op den Camp H."/>
            <person name="Overmann J."/>
            <person name="Amann R."/>
            <person name="Jetten M.S.M."/>
            <person name="Mascher T."/>
            <person name="Medema M.H."/>
            <person name="Devos D.P."/>
            <person name="Kaster A.-K."/>
            <person name="Ovreas L."/>
            <person name="Rohde M."/>
            <person name="Galperin M.Y."/>
            <person name="Jogler C."/>
        </authorList>
    </citation>
    <scope>NUCLEOTIDE SEQUENCE [LARGE SCALE GENOMIC DNA]</scope>
    <source>
        <strain evidence="8 9">ETA_A1</strain>
    </source>
</reference>
<keyword evidence="2" id="KW-1003">Cell membrane</keyword>
<gene>
    <name evidence="8" type="ORF">ETAA1_39740</name>
</gene>
<evidence type="ECO:0000313" key="9">
    <source>
        <dbReference type="Proteomes" id="UP000319576"/>
    </source>
</evidence>
<dbReference type="EMBL" id="CP036273">
    <property type="protein sequence ID" value="QDU21999.1"/>
    <property type="molecule type" value="Genomic_DNA"/>
</dbReference>
<accession>A0A517XWW6</accession>
<dbReference type="PANTHER" id="PTHR46769">
    <property type="entry name" value="POLYCYSTIC KIDNEY AND HEPATIC DISEASE 1 (AUTOSOMAL RECESSIVE)-LIKE 1"/>
    <property type="match status" value="1"/>
</dbReference>
<sequence precursor="true">MRLAALLVLLLPSVSLAQETPILRSARSGNWSDPATWIGNVVPGAGSRVVVRAGHTVTYDVRSDAVVRGLNVSGSVVFATDRDTVLNVGLIKIQAGDEYSEDGFDCDHAPPADPTAVRPELVIGTPDRPVAKGKTALVRLHYVAGMDKDKCPAVVNCGGRMDLHGQPLNLAWVRLGANAKVGDTRVTLETPVTGWKAGDRVIVTGTSTHGPAKTQSTTEERTITSNDGSGITLNEPLTMAHLGGGDYRGEVANLSRNVIVESAAPEGVRGHTMYHRGSTGSLSYAEFRHLGKPGVLGKYALHFHLCRETMRGSFVVGNSIWDSQNRWLTIHGTDYLVVRDNVGYKSVGHGYFLEDGTEVYNVIDRNLAVGVKRGKRLPQQVLPFDANEGAGFWWTCSLNSFTRNVATECGEYGFRYEATPTSALKLSFPIRQADGSRRLTDPRTLPFVRFEDNEVHSTNGLYGVNLGEGVNRVGPDERHPFVVKNLKVWDVHYGFRPQVPNLRVENLTLHKVAYGVYHPNYDGHYYRNVLISHTNTEPFNRGHDDLSVQYGRLVVDGLTFDSCRSGGMPLVQISDDNPTGAAVTHLRNVRTRNWTDTSRQRSLVNLGGGPRPVPKSEKGVSVYLHDWFGPGRTAQVVSVKSGEYKADESAFRSEPPLTGNESRVAEVSGVAFPEPPAVVDDLPPATVVTRVIRESGRLLVRGSCTDNGVVTKVTVNGRPARATTPNFAEWEVELEPGTQRVEARAEDAAANVEPTPMILAVK</sequence>
<dbReference type="InterPro" id="IPR013783">
    <property type="entry name" value="Ig-like_fold"/>
</dbReference>
<organism evidence="8 9">
    <name type="scientific">Urbifossiella limnaea</name>
    <dbReference type="NCBI Taxonomy" id="2528023"/>
    <lineage>
        <taxon>Bacteria</taxon>
        <taxon>Pseudomonadati</taxon>
        <taxon>Planctomycetota</taxon>
        <taxon>Planctomycetia</taxon>
        <taxon>Gemmatales</taxon>
        <taxon>Gemmataceae</taxon>
        <taxon>Urbifossiella</taxon>
    </lineage>
</organism>
<dbReference type="SUPFAM" id="SSF51126">
    <property type="entry name" value="Pectin lyase-like"/>
    <property type="match status" value="1"/>
</dbReference>
<dbReference type="KEGG" id="uli:ETAA1_39740"/>